<evidence type="ECO:0000313" key="9">
    <source>
        <dbReference type="Ensembl" id="ENSTRUP00000039299.3"/>
    </source>
</evidence>
<dbReference type="PANTHER" id="PTHR11890:SF26">
    <property type="entry name" value="INTERLEUKIN-1 RECEPTOR TYPE 1"/>
    <property type="match status" value="1"/>
</dbReference>
<evidence type="ECO:0000256" key="6">
    <source>
        <dbReference type="ARBA" id="ARBA00023319"/>
    </source>
</evidence>
<name>H2UQS6_TAKRU</name>
<evidence type="ECO:0000256" key="5">
    <source>
        <dbReference type="ARBA" id="ARBA00023180"/>
    </source>
</evidence>
<keyword evidence="2" id="KW-0378">Hydrolase</keyword>
<dbReference type="InterPro" id="IPR035897">
    <property type="entry name" value="Toll_tir_struct_dom_sf"/>
</dbReference>
<sequence length="516" mass="57507">MLLSGTSGIPCFEQSSSNLACIQFFHMVLLLPNFPPPFSQPERTETYKVSVGHLFILKCRISQTNVTWSREGTHNQSLPPGVEARGGLLRFLPVNINLDETNLKMKFSVLVSREKCPEALETRSISQGRNGVLPCKLREIFQLNTTRIVQWMKDCHPVEREGKSISVTEGGVMWLSEASEEDAGTYTCLVDVSLDGRNYTAARSIQLVIKTGASMLAVIAGQASLHSCTNGLGPLFPSDPERRQVTESTLSISKVRREFLNVPFRCCVVSPADKKVGLLHLQEGIACSGLHITVALCLSAFLTALGLAAAFQFCRTELTLAYRNLSGHLNKPAPEGKLYDAYVSYLHRNSRSSQSALFALQILPEKLERQHGYTLYIRGRDDSPGEAVHDAIATVIRQCQRLILILSTEEEFGTDGNEKGDLLCDQSQLCYEQSISLYDALLLNDPKVILVELGLVDYSGLPESLRYIRRKQGSLTWRKASAGAPSLRKMYLNRNFWKDLRCHMPSVRVRKPQIEV</sequence>
<reference evidence="9 10" key="1">
    <citation type="journal article" date="2011" name="Genome Biol. Evol.">
        <title>Integration of the genetic map and genome assembly of fugu facilitates insights into distinct features of genome evolution in teleosts and mammals.</title>
        <authorList>
            <person name="Kai W."/>
            <person name="Kikuchi K."/>
            <person name="Tohari S."/>
            <person name="Chew A.K."/>
            <person name="Tay A."/>
            <person name="Fujiwara A."/>
            <person name="Hosoya S."/>
            <person name="Suetake H."/>
            <person name="Naruse K."/>
            <person name="Brenner S."/>
            <person name="Suzuki Y."/>
            <person name="Venkatesh B."/>
        </authorList>
    </citation>
    <scope>NUCLEOTIDE SEQUENCE [LARGE SCALE GENOMIC DNA]</scope>
</reference>
<evidence type="ECO:0000256" key="4">
    <source>
        <dbReference type="ARBA" id="ARBA00023157"/>
    </source>
</evidence>
<dbReference type="InterPro" id="IPR015621">
    <property type="entry name" value="IL-1_rcpt_fam"/>
</dbReference>
<evidence type="ECO:0000259" key="7">
    <source>
        <dbReference type="PROSITE" id="PS50104"/>
    </source>
</evidence>
<evidence type="ECO:0000259" key="8">
    <source>
        <dbReference type="PROSITE" id="PS50835"/>
    </source>
</evidence>
<dbReference type="PROSITE" id="PS50835">
    <property type="entry name" value="IG_LIKE"/>
    <property type="match status" value="1"/>
</dbReference>
<keyword evidence="3" id="KW-0520">NAD</keyword>
<keyword evidence="10" id="KW-1185">Reference proteome</keyword>
<dbReference type="InterPro" id="IPR013783">
    <property type="entry name" value="Ig-like_fold"/>
</dbReference>
<dbReference type="FunCoup" id="H2UQS6">
    <property type="interactions" value="168"/>
</dbReference>
<keyword evidence="6" id="KW-0393">Immunoglobulin domain</keyword>
<protein>
    <submittedName>
        <fullName evidence="9">Uncharacterized protein</fullName>
    </submittedName>
</protein>
<evidence type="ECO:0000256" key="1">
    <source>
        <dbReference type="ARBA" id="ARBA00009752"/>
    </source>
</evidence>
<dbReference type="InParanoid" id="H2UQS6"/>
<comment type="similarity">
    <text evidence="1">Belongs to the interleukin-1 receptor family.</text>
</comment>
<dbReference type="SUPFAM" id="SSF48726">
    <property type="entry name" value="Immunoglobulin"/>
    <property type="match status" value="1"/>
</dbReference>
<dbReference type="PRINTS" id="PR01537">
    <property type="entry name" value="INTRLKN1R1F"/>
</dbReference>
<reference evidence="9" key="3">
    <citation type="submission" date="2025-09" db="UniProtKB">
        <authorList>
            <consortium name="Ensembl"/>
        </authorList>
    </citation>
    <scope>IDENTIFICATION</scope>
</reference>
<dbReference type="Gene3D" id="3.40.50.10140">
    <property type="entry name" value="Toll/interleukin-1 receptor homology (TIR) domain"/>
    <property type="match status" value="1"/>
</dbReference>
<proteinExistence type="inferred from homology"/>
<evidence type="ECO:0000256" key="3">
    <source>
        <dbReference type="ARBA" id="ARBA00023027"/>
    </source>
</evidence>
<dbReference type="InterPro" id="IPR003599">
    <property type="entry name" value="Ig_sub"/>
</dbReference>
<dbReference type="Gene3D" id="2.60.40.10">
    <property type="entry name" value="Immunoglobulins"/>
    <property type="match status" value="1"/>
</dbReference>
<evidence type="ECO:0000313" key="10">
    <source>
        <dbReference type="Proteomes" id="UP000005226"/>
    </source>
</evidence>
<dbReference type="Pfam" id="PF01582">
    <property type="entry name" value="TIR"/>
    <property type="match status" value="1"/>
</dbReference>
<accession>H2UQS6</accession>
<keyword evidence="4" id="KW-1015">Disulfide bond</keyword>
<dbReference type="SMART" id="SM00409">
    <property type="entry name" value="IG"/>
    <property type="match status" value="1"/>
</dbReference>
<dbReference type="PANTHER" id="PTHR11890">
    <property type="entry name" value="INTERLEUKIN-1 RECEPTOR FAMILY MEMBER"/>
    <property type="match status" value="1"/>
</dbReference>
<dbReference type="STRING" id="31033.ENSTRUP00000039299"/>
<dbReference type="SUPFAM" id="SSF52200">
    <property type="entry name" value="Toll/Interleukin receptor TIR domain"/>
    <property type="match status" value="1"/>
</dbReference>
<dbReference type="Ensembl" id="ENSTRUT00000039440.3">
    <property type="protein sequence ID" value="ENSTRUP00000039299.3"/>
    <property type="gene ID" value="ENSTRUG00000015378.3"/>
</dbReference>
<dbReference type="GO" id="GO:0016787">
    <property type="term" value="F:hydrolase activity"/>
    <property type="evidence" value="ECO:0007669"/>
    <property type="project" value="UniProtKB-KW"/>
</dbReference>
<dbReference type="AlphaFoldDB" id="H2UQS6"/>
<dbReference type="PROSITE" id="PS50104">
    <property type="entry name" value="TIR"/>
    <property type="match status" value="1"/>
</dbReference>
<evidence type="ECO:0000256" key="2">
    <source>
        <dbReference type="ARBA" id="ARBA00022801"/>
    </source>
</evidence>
<dbReference type="OMA" id="LRYHMPP"/>
<dbReference type="SMART" id="SM00255">
    <property type="entry name" value="TIR"/>
    <property type="match status" value="1"/>
</dbReference>
<dbReference type="GO" id="GO:0007165">
    <property type="term" value="P:signal transduction"/>
    <property type="evidence" value="ECO:0007669"/>
    <property type="project" value="InterPro"/>
</dbReference>
<dbReference type="InterPro" id="IPR036179">
    <property type="entry name" value="Ig-like_dom_sf"/>
</dbReference>
<dbReference type="Proteomes" id="UP000005226">
    <property type="component" value="Chromosome 1"/>
</dbReference>
<reference evidence="9" key="2">
    <citation type="submission" date="2025-08" db="UniProtKB">
        <authorList>
            <consortium name="Ensembl"/>
        </authorList>
    </citation>
    <scope>IDENTIFICATION</scope>
</reference>
<organism evidence="9 10">
    <name type="scientific">Takifugu rubripes</name>
    <name type="common">Japanese pufferfish</name>
    <name type="synonym">Fugu rubripes</name>
    <dbReference type="NCBI Taxonomy" id="31033"/>
    <lineage>
        <taxon>Eukaryota</taxon>
        <taxon>Metazoa</taxon>
        <taxon>Chordata</taxon>
        <taxon>Craniata</taxon>
        <taxon>Vertebrata</taxon>
        <taxon>Euteleostomi</taxon>
        <taxon>Actinopterygii</taxon>
        <taxon>Neopterygii</taxon>
        <taxon>Teleostei</taxon>
        <taxon>Neoteleostei</taxon>
        <taxon>Acanthomorphata</taxon>
        <taxon>Eupercaria</taxon>
        <taxon>Tetraodontiformes</taxon>
        <taxon>Tetradontoidea</taxon>
        <taxon>Tetraodontidae</taxon>
        <taxon>Takifugu</taxon>
    </lineage>
</organism>
<dbReference type="InterPro" id="IPR007110">
    <property type="entry name" value="Ig-like_dom"/>
</dbReference>
<keyword evidence="5" id="KW-0325">Glycoprotein</keyword>
<dbReference type="GeneTree" id="ENSGT01090000259985"/>
<feature type="domain" description="Ig-like" evidence="8">
    <location>
        <begin position="117"/>
        <end position="206"/>
    </location>
</feature>
<feature type="domain" description="TIR" evidence="7">
    <location>
        <begin position="337"/>
        <end position="504"/>
    </location>
</feature>
<dbReference type="InterPro" id="IPR000157">
    <property type="entry name" value="TIR_dom"/>
</dbReference>